<accession>A0A975FNH8</accession>
<dbReference type="AlphaFoldDB" id="A0A975FNH8"/>
<gene>
    <name evidence="3" type="ORF">G127AT_02425</name>
</gene>
<feature type="region of interest" description="Disordered" evidence="1">
    <location>
        <begin position="26"/>
        <end position="52"/>
    </location>
</feature>
<sequence length="235" mass="24068">MTRSTTIRWAAAAAAMLLLPAMAGCAASPSPAAEPEPTPTASVAAPSPTPEPADPLEAVAAVVVGPAGFSLVDEAGAAVETIGYLEPAGEAVDLLTRVFGEAPVDTDWEGTNHFPPATTHEWSGFTVIEQRLVDGWEELIHEPSYARPSIELRVETDAVGGVTVRSAQGMQVGASWAELPVDPRIGERFTCGGVPFELEDGAAVEAGTPTVSAAESDAGTVGRLEAPQPIADGCA</sequence>
<dbReference type="Proteomes" id="UP000671914">
    <property type="component" value="Chromosome"/>
</dbReference>
<evidence type="ECO:0000313" key="4">
    <source>
        <dbReference type="Proteomes" id="UP000671914"/>
    </source>
</evidence>
<proteinExistence type="predicted"/>
<evidence type="ECO:0000256" key="2">
    <source>
        <dbReference type="SAM" id="SignalP"/>
    </source>
</evidence>
<organism evidence="3 4">
    <name type="scientific">Agromyces archimandritae</name>
    <dbReference type="NCBI Taxonomy" id="2781962"/>
    <lineage>
        <taxon>Bacteria</taxon>
        <taxon>Bacillati</taxon>
        <taxon>Actinomycetota</taxon>
        <taxon>Actinomycetes</taxon>
        <taxon>Micrococcales</taxon>
        <taxon>Microbacteriaceae</taxon>
        <taxon>Agromyces</taxon>
    </lineage>
</organism>
<dbReference type="PROSITE" id="PS51257">
    <property type="entry name" value="PROKAR_LIPOPROTEIN"/>
    <property type="match status" value="1"/>
</dbReference>
<feature type="chain" id="PRO_5039088310" description="Secreted protein" evidence="2">
    <location>
        <begin position="27"/>
        <end position="235"/>
    </location>
</feature>
<name>A0A975FNH8_9MICO</name>
<dbReference type="KEGG" id="aarc:G127AT_02425"/>
<reference evidence="3" key="1">
    <citation type="submission" date="2021-03" db="EMBL/GenBank/DDBJ databases">
        <title>Agromyces archimandritus sp. nov., isolated from the cockroach Archimandrita tessellata.</title>
        <authorList>
            <person name="Guzman J."/>
            <person name="Ortuzar M."/>
            <person name="Poehlein A."/>
            <person name="Daniel R."/>
            <person name="Trujillo M."/>
            <person name="Vilcinskas A."/>
        </authorList>
    </citation>
    <scope>NUCLEOTIDE SEQUENCE</scope>
    <source>
        <strain evidence="3">G127AT</strain>
    </source>
</reference>
<evidence type="ECO:0000256" key="1">
    <source>
        <dbReference type="SAM" id="MobiDB-lite"/>
    </source>
</evidence>
<feature type="signal peptide" evidence="2">
    <location>
        <begin position="1"/>
        <end position="26"/>
    </location>
</feature>
<protein>
    <recommendedName>
        <fullName evidence="5">Secreted protein</fullName>
    </recommendedName>
</protein>
<keyword evidence="2" id="KW-0732">Signal</keyword>
<dbReference type="EMBL" id="CP071696">
    <property type="protein sequence ID" value="QTX05112.1"/>
    <property type="molecule type" value="Genomic_DNA"/>
</dbReference>
<dbReference type="RefSeq" id="WP_210899415.1">
    <property type="nucleotide sequence ID" value="NZ_CP071696.1"/>
</dbReference>
<evidence type="ECO:0008006" key="5">
    <source>
        <dbReference type="Google" id="ProtNLM"/>
    </source>
</evidence>
<evidence type="ECO:0000313" key="3">
    <source>
        <dbReference type="EMBL" id="QTX05112.1"/>
    </source>
</evidence>
<keyword evidence="4" id="KW-1185">Reference proteome</keyword>